<dbReference type="EMBL" id="JBJJXI010000137">
    <property type="protein sequence ID" value="KAL3387503.1"/>
    <property type="molecule type" value="Genomic_DNA"/>
</dbReference>
<name>A0ABD2W3S7_9HYME</name>
<dbReference type="Pfam" id="PF14523">
    <property type="entry name" value="Syntaxin_2"/>
    <property type="match status" value="1"/>
</dbReference>
<dbReference type="AlphaFoldDB" id="A0ABD2W3S7"/>
<protein>
    <recommendedName>
        <fullName evidence="4">Syntaxin N-terminal domain-containing protein</fullName>
    </recommendedName>
</protein>
<keyword evidence="2" id="KW-0734">Signal transduction inhibitor</keyword>
<evidence type="ECO:0000313" key="5">
    <source>
        <dbReference type="EMBL" id="KAL3387503.1"/>
    </source>
</evidence>
<gene>
    <name evidence="5" type="ORF">TKK_017411</name>
</gene>
<dbReference type="PANTHER" id="PTHR21029">
    <property type="entry name" value="R-SEVEN BINDING PROTEIN (R7BP) HOMOLOG"/>
    <property type="match status" value="1"/>
</dbReference>
<comment type="caution">
    <text evidence="5">The sequence shown here is derived from an EMBL/GenBank/DDBJ whole genome shotgun (WGS) entry which is preliminary data.</text>
</comment>
<evidence type="ECO:0000256" key="2">
    <source>
        <dbReference type="ARBA" id="ARBA00022700"/>
    </source>
</evidence>
<organism evidence="5 6">
    <name type="scientific">Trichogramma kaykai</name>
    <dbReference type="NCBI Taxonomy" id="54128"/>
    <lineage>
        <taxon>Eukaryota</taxon>
        <taxon>Metazoa</taxon>
        <taxon>Ecdysozoa</taxon>
        <taxon>Arthropoda</taxon>
        <taxon>Hexapoda</taxon>
        <taxon>Insecta</taxon>
        <taxon>Pterygota</taxon>
        <taxon>Neoptera</taxon>
        <taxon>Endopterygota</taxon>
        <taxon>Hymenoptera</taxon>
        <taxon>Apocrita</taxon>
        <taxon>Proctotrupomorpha</taxon>
        <taxon>Chalcidoidea</taxon>
        <taxon>Trichogrammatidae</taxon>
        <taxon>Trichogramma</taxon>
    </lineage>
</organism>
<proteinExistence type="inferred from homology"/>
<comment type="similarity">
    <text evidence="1">Belongs to the RGS7BP/RGS9BP family.</text>
</comment>
<dbReference type="GO" id="GO:0009968">
    <property type="term" value="P:negative regulation of signal transduction"/>
    <property type="evidence" value="ECO:0007669"/>
    <property type="project" value="UniProtKB-KW"/>
</dbReference>
<feature type="compositionally biased region" description="Low complexity" evidence="3">
    <location>
        <begin position="242"/>
        <end position="265"/>
    </location>
</feature>
<dbReference type="InterPro" id="IPR006011">
    <property type="entry name" value="Syntaxin_N"/>
</dbReference>
<sequence length="311" mass="33793">MTDSQASQSGRQCPDEAAIAAKIHEINSQIAQFRDQLLTIGQSRDCPELREKIRKTRRDCVNACKKASEMVLPQMRSAMESGIPADSPNLVLLFFLAQLFLRELHKSKNLVRVVPMDMTGYFGEEQVGPVEHQQRDHADTAVSANHAGLQRGGDQQHTEGLGGHKRSRCRAPGVHAAIRSRHRETSGPAGGGESAESQQRRPQESPLGGPKQQAAVLPAGYLQVLLLRGKAQLPLILESQWSSSWPGASTSSPPSSSSSSSSSISAEKDQRPHSSKRQQRRLLRGTCSVDLAPSCCDFFATALDCPIISAR</sequence>
<feature type="region of interest" description="Disordered" evidence="3">
    <location>
        <begin position="242"/>
        <end position="281"/>
    </location>
</feature>
<evidence type="ECO:0000256" key="3">
    <source>
        <dbReference type="SAM" id="MobiDB-lite"/>
    </source>
</evidence>
<dbReference type="InterPro" id="IPR026512">
    <property type="entry name" value="RGS7BP/RGS9BP"/>
</dbReference>
<feature type="region of interest" description="Disordered" evidence="3">
    <location>
        <begin position="147"/>
        <end position="212"/>
    </location>
</feature>
<evidence type="ECO:0000259" key="4">
    <source>
        <dbReference type="Pfam" id="PF14523"/>
    </source>
</evidence>
<evidence type="ECO:0000256" key="1">
    <source>
        <dbReference type="ARBA" id="ARBA00007457"/>
    </source>
</evidence>
<dbReference type="Gene3D" id="1.20.58.70">
    <property type="match status" value="1"/>
</dbReference>
<evidence type="ECO:0000313" key="6">
    <source>
        <dbReference type="Proteomes" id="UP001627154"/>
    </source>
</evidence>
<reference evidence="5 6" key="1">
    <citation type="journal article" date="2024" name="bioRxiv">
        <title>A reference genome for Trichogramma kaykai: A tiny desert-dwelling parasitoid wasp with competing sex-ratio distorters.</title>
        <authorList>
            <person name="Culotta J."/>
            <person name="Lindsey A.R."/>
        </authorList>
    </citation>
    <scope>NUCLEOTIDE SEQUENCE [LARGE SCALE GENOMIC DNA]</scope>
    <source>
        <strain evidence="5 6">KSX58</strain>
    </source>
</reference>
<feature type="domain" description="Syntaxin N-terminal" evidence="4">
    <location>
        <begin position="18"/>
        <end position="71"/>
    </location>
</feature>
<dbReference type="Proteomes" id="UP001627154">
    <property type="component" value="Unassembled WGS sequence"/>
</dbReference>
<accession>A0ABD2W3S7</accession>
<keyword evidence="6" id="KW-1185">Reference proteome</keyword>